<dbReference type="RefSeq" id="WP_185765229.1">
    <property type="nucleotide sequence ID" value="NZ_RIBP01000004.1"/>
</dbReference>
<dbReference type="AlphaFoldDB" id="A0A553SIN2"/>
<dbReference type="Proteomes" id="UP000319837">
    <property type="component" value="Unassembled WGS sequence"/>
</dbReference>
<accession>A0A553SIN2</accession>
<evidence type="ECO:0000313" key="2">
    <source>
        <dbReference type="Proteomes" id="UP000319837"/>
    </source>
</evidence>
<name>A0A553SIN2_NIACI</name>
<gene>
    <name evidence="1" type="ORF">CEQ21_15085</name>
</gene>
<comment type="caution">
    <text evidence="1">The sequence shown here is derived from an EMBL/GenBank/DDBJ whole genome shotgun (WGS) entry which is preliminary data.</text>
</comment>
<sequence>MKLNNQYRELTSQVTVEMNLLLDIIKAITDEEKIESYKLERINWEKFYQLALHHRVIPLVYSNINRNKVKWIPKEVINVLKNKYQQNVFSMLKLTSEMDLIAKHFNNNNLPALFLKGPILGEQLYGNISLRTSKDIDILISNRDINTTKKLLFEMGYIEKEEPEFILNEHKLRTHHSVFFHPNSKFSIEIHWRLNDLPDKEPHFDTLWARRRTSQLTNETISMLGEEDLFLYLVSHGARHGWFRLRWLVDIDRLILKGVIWKKLIPVMKEYSNEHIVGQALLLTKGLLNTPINKDLSFLITCKAIELSNLAMIYIKSIQYDQPFPEDLIPYNRYGWVLQKSIGQKFKYFLILSYPTYKDYQVFKLPKSMHLLYFPLRPFIYTGRKLGILKLKENG</sequence>
<dbReference type="InterPro" id="IPR039498">
    <property type="entry name" value="NTP_transf_5"/>
</dbReference>
<organism evidence="1 2">
    <name type="scientific">Niallia circulans</name>
    <name type="common">Bacillus circulans</name>
    <dbReference type="NCBI Taxonomy" id="1397"/>
    <lineage>
        <taxon>Bacteria</taxon>
        <taxon>Bacillati</taxon>
        <taxon>Bacillota</taxon>
        <taxon>Bacilli</taxon>
        <taxon>Bacillales</taxon>
        <taxon>Bacillaceae</taxon>
        <taxon>Niallia</taxon>
    </lineage>
</organism>
<dbReference type="Pfam" id="PF14907">
    <property type="entry name" value="NTP_transf_5"/>
    <property type="match status" value="1"/>
</dbReference>
<proteinExistence type="predicted"/>
<dbReference type="EMBL" id="RIBP01000004">
    <property type="protein sequence ID" value="TRZ36832.1"/>
    <property type="molecule type" value="Genomic_DNA"/>
</dbReference>
<reference evidence="2" key="1">
    <citation type="submission" date="2018-10" db="EMBL/GenBank/DDBJ databases">
        <title>FDA dAtabase for Regulatory Grade micrObial Sequences (FDA-ARGOS): Supporting development and validation of Infectious Disease Dx tests.</title>
        <authorList>
            <person name="Minogue T."/>
            <person name="Wolcott M."/>
            <person name="Wasieloski L."/>
            <person name="Aguilar W."/>
            <person name="Moore D."/>
            <person name="Tallon L."/>
            <person name="Sadzewicz L."/>
            <person name="Sengamalay N."/>
            <person name="Ott S."/>
            <person name="Godinez A."/>
            <person name="Nagaraj S."/>
            <person name="Vavikolanu K."/>
            <person name="Vyas G."/>
            <person name="Nadendla S."/>
            <person name="George J."/>
            <person name="Sichtig H."/>
        </authorList>
    </citation>
    <scope>NUCLEOTIDE SEQUENCE [LARGE SCALE GENOMIC DNA]</scope>
    <source>
        <strain evidence="2">FDAARGOS_343</strain>
    </source>
</reference>
<evidence type="ECO:0000313" key="1">
    <source>
        <dbReference type="EMBL" id="TRZ36832.1"/>
    </source>
</evidence>
<protein>
    <submittedName>
        <fullName evidence="1">Renal dipeptidase</fullName>
    </submittedName>
</protein>